<comment type="similarity">
    <text evidence="2">Belongs to the urea transporter family.</text>
</comment>
<evidence type="ECO:0000313" key="9">
    <source>
        <dbReference type="EMBL" id="AMC10212.1"/>
    </source>
</evidence>
<evidence type="ECO:0000256" key="3">
    <source>
        <dbReference type="ARBA" id="ARBA00022475"/>
    </source>
</evidence>
<feature type="transmembrane region" description="Helical" evidence="7">
    <location>
        <begin position="130"/>
        <end position="149"/>
    </location>
</feature>
<evidence type="ECO:0000256" key="6">
    <source>
        <dbReference type="ARBA" id="ARBA00023136"/>
    </source>
</evidence>
<protein>
    <recommendedName>
        <fullName evidence="8">M23ase beta-sheet core domain-containing protein</fullName>
    </recommendedName>
</protein>
<dbReference type="PATRIC" id="fig|1622118.3.peg.540"/>
<dbReference type="AlphaFoldDB" id="A0A109RMZ5"/>
<feature type="transmembrane region" description="Helical" evidence="7">
    <location>
        <begin position="218"/>
        <end position="238"/>
    </location>
</feature>
<dbReference type="PANTHER" id="PTHR10464">
    <property type="entry name" value="UREA TRANSPORTER"/>
    <property type="match status" value="1"/>
</dbReference>
<keyword evidence="5 7" id="KW-1133">Transmembrane helix</keyword>
<sequence length="735" mass="82846">MKQKLIRKSRFLGEAILTSYSQIFFTGNKILATILLVVSFIDWWTGLSGLIAVITAVTLAEVLGYSPVTLKKGLFSFNALLVGLGVGTYFSPGLEVLLLIVMGGAIAFFSTVFLMGLFAKYGLPFLSIPFLLAMWLLLLAFPSFSGIALNTEALYPSNMFFKLGGNTLVVIVDGLNNFFKDTGFDTYFLSLGAIFFQFNILAGILIAIGLIIHSRINFLFSLIGFFVAFWLYSFLGMYTGSLNYTYYGFNFILSAIAIGGYFLIPSRQSFLWNLLLIPVLVVTTIGSDRLFSYFELSVFSLPFNMVIIGILYAFKIRYNQTIPPILTVIQQKNPETNAYLYHSQPAKEYAAFTMPIRLPFMGKWTVNQGHEGKYTHKEFFKYAWDFIIKDETSGKEYLGDGLLLSDYFCYDKPVVAPALGTVVAVVNTVEDNEIGATNLHQNWGNTVVIQHDTYLFSKLSHLKKGTIEVNIGDFVVEGQYIGKCGNSGRSPYPHLHFQLQSSAIIGGATIFWPLSEYLVESTSNIGFVQKGIPKENETIVNIATSSILQTAFKWNPGDEFKLSIKTDDGISDTFLIRNEIDIYNHSSLVCLKTGAKMYYENNGKTFSALNYVGSKKSALFYFYRAFYKVVLSEYNDLLVETKFPVHHLYRFPLLTLQDFLVPIKIFLKGNYSLSYKETDQLFNPQKITLKSQIIGSNKKELFSAAITVHKNTEIDIESNTKKRIKINLKWVNRVY</sequence>
<proteinExistence type="inferred from homology"/>
<feature type="transmembrane region" description="Helical" evidence="7">
    <location>
        <begin position="73"/>
        <end position="90"/>
    </location>
</feature>
<feature type="domain" description="M23ase beta-sheet core" evidence="8">
    <location>
        <begin position="411"/>
        <end position="500"/>
    </location>
</feature>
<feature type="transmembrane region" description="Helical" evidence="7">
    <location>
        <begin position="244"/>
        <end position="263"/>
    </location>
</feature>
<organism evidence="9 10">
    <name type="scientific">Lutibacter profundi</name>
    <dbReference type="NCBI Taxonomy" id="1622118"/>
    <lineage>
        <taxon>Bacteria</taxon>
        <taxon>Pseudomonadati</taxon>
        <taxon>Bacteroidota</taxon>
        <taxon>Flavobacteriia</taxon>
        <taxon>Flavobacteriales</taxon>
        <taxon>Flavobacteriaceae</taxon>
        <taxon>Lutibacter</taxon>
    </lineage>
</organism>
<evidence type="ECO:0000256" key="4">
    <source>
        <dbReference type="ARBA" id="ARBA00022692"/>
    </source>
</evidence>
<gene>
    <name evidence="9" type="ORF">Lupro_02625</name>
</gene>
<dbReference type="Pfam" id="PF03253">
    <property type="entry name" value="UT"/>
    <property type="match status" value="1"/>
</dbReference>
<dbReference type="GO" id="GO:0005886">
    <property type="term" value="C:plasma membrane"/>
    <property type="evidence" value="ECO:0007669"/>
    <property type="project" value="UniProtKB-SubCell"/>
</dbReference>
<dbReference type="Gene3D" id="2.70.70.10">
    <property type="entry name" value="Glucose Permease (Domain IIA)"/>
    <property type="match status" value="1"/>
</dbReference>
<reference evidence="10" key="1">
    <citation type="submission" date="2015-12" db="EMBL/GenBank/DDBJ databases">
        <title>Complete genome sequence of Lutibacter profundus strain LP1.</title>
        <authorList>
            <person name="Wissuwa J."/>
            <person name="Le Moine Bauer S."/>
            <person name="Stokke R."/>
            <person name="Dahle H."/>
            <person name="Steen I.H."/>
        </authorList>
    </citation>
    <scope>NUCLEOTIDE SEQUENCE [LARGE SCALE GENOMIC DNA]</scope>
    <source>
        <strain evidence="10">LP1</strain>
    </source>
</reference>
<feature type="transmembrane region" description="Helical" evidence="7">
    <location>
        <begin position="187"/>
        <end position="211"/>
    </location>
</feature>
<reference evidence="9 10" key="2">
    <citation type="journal article" date="2016" name="Int. J. Syst. Evol. Microbiol.">
        <title>Lutibacter profundi sp. nov., isolated from a deep-sea hydrothermal system on the Arctic Mid-Ocean Ridge and emended description of the genus Lutibacter.</title>
        <authorList>
            <person name="Le Moine Bauer S."/>
            <person name="Roalkvam I."/>
            <person name="Steen I.H."/>
            <person name="Dahle H."/>
        </authorList>
    </citation>
    <scope>NUCLEOTIDE SEQUENCE [LARGE SCALE GENOMIC DNA]</scope>
    <source>
        <strain evidence="9 10">LP1</strain>
    </source>
</reference>
<dbReference type="RefSeq" id="WP_068206038.1">
    <property type="nucleotide sequence ID" value="NZ_CP013355.1"/>
</dbReference>
<dbReference type="OrthoDB" id="9809488at2"/>
<dbReference type="CDD" id="cd12797">
    <property type="entry name" value="M23_peptidase"/>
    <property type="match status" value="1"/>
</dbReference>
<dbReference type="InterPro" id="IPR016047">
    <property type="entry name" value="M23ase_b-sheet_dom"/>
</dbReference>
<name>A0A109RMZ5_9FLAO</name>
<evidence type="ECO:0000256" key="1">
    <source>
        <dbReference type="ARBA" id="ARBA00004651"/>
    </source>
</evidence>
<feature type="transmembrane region" description="Helical" evidence="7">
    <location>
        <begin position="96"/>
        <end position="118"/>
    </location>
</feature>
<keyword evidence="4 7" id="KW-0812">Transmembrane</keyword>
<accession>A0A109RMZ5</accession>
<dbReference type="EMBL" id="CP013355">
    <property type="protein sequence ID" value="AMC10212.1"/>
    <property type="molecule type" value="Genomic_DNA"/>
</dbReference>
<dbReference type="InterPro" id="IPR029020">
    <property type="entry name" value="Ammonium/urea_transptr"/>
</dbReference>
<feature type="transmembrane region" description="Helical" evidence="7">
    <location>
        <begin position="270"/>
        <end position="287"/>
    </location>
</feature>
<dbReference type="InterPro" id="IPR004937">
    <property type="entry name" value="Urea_transporter"/>
</dbReference>
<keyword evidence="10" id="KW-1185">Reference proteome</keyword>
<dbReference type="Proteomes" id="UP000059672">
    <property type="component" value="Chromosome"/>
</dbReference>
<dbReference type="SUPFAM" id="SSF51261">
    <property type="entry name" value="Duplicated hybrid motif"/>
    <property type="match status" value="1"/>
</dbReference>
<keyword evidence="3" id="KW-1003">Cell membrane</keyword>
<dbReference type="KEGG" id="lut:Lupro_02625"/>
<dbReference type="Pfam" id="PF01551">
    <property type="entry name" value="Peptidase_M23"/>
    <property type="match status" value="1"/>
</dbReference>
<feature type="transmembrane region" description="Helical" evidence="7">
    <location>
        <begin position="20"/>
        <end position="41"/>
    </location>
</feature>
<feature type="transmembrane region" description="Helical" evidence="7">
    <location>
        <begin position="293"/>
        <end position="314"/>
    </location>
</feature>
<evidence type="ECO:0000259" key="8">
    <source>
        <dbReference type="Pfam" id="PF01551"/>
    </source>
</evidence>
<dbReference type="PANTHER" id="PTHR10464:SF4">
    <property type="entry name" value="UREA TRANSPORTER"/>
    <property type="match status" value="1"/>
</dbReference>
<dbReference type="GO" id="GO:0015204">
    <property type="term" value="F:urea transmembrane transporter activity"/>
    <property type="evidence" value="ECO:0007669"/>
    <property type="project" value="InterPro"/>
</dbReference>
<evidence type="ECO:0000256" key="2">
    <source>
        <dbReference type="ARBA" id="ARBA00005914"/>
    </source>
</evidence>
<dbReference type="Gene3D" id="1.10.3430.10">
    <property type="entry name" value="Ammonium transporter AmtB like domains"/>
    <property type="match status" value="1"/>
</dbReference>
<keyword evidence="6 7" id="KW-0472">Membrane</keyword>
<evidence type="ECO:0000313" key="10">
    <source>
        <dbReference type="Proteomes" id="UP000059672"/>
    </source>
</evidence>
<evidence type="ECO:0000256" key="5">
    <source>
        <dbReference type="ARBA" id="ARBA00022989"/>
    </source>
</evidence>
<dbReference type="STRING" id="1622118.Lupro_02625"/>
<comment type="subcellular location">
    <subcellularLocation>
        <location evidence="1">Cell membrane</location>
        <topology evidence="1">Multi-pass membrane protein</topology>
    </subcellularLocation>
</comment>
<feature type="transmembrane region" description="Helical" evidence="7">
    <location>
        <begin position="47"/>
        <end position="66"/>
    </location>
</feature>
<dbReference type="InterPro" id="IPR011055">
    <property type="entry name" value="Dup_hybrid_motif"/>
</dbReference>
<evidence type="ECO:0000256" key="7">
    <source>
        <dbReference type="SAM" id="Phobius"/>
    </source>
</evidence>